<gene>
    <name evidence="2" type="ORF">KJB30_14170</name>
</gene>
<keyword evidence="3" id="KW-1185">Reference proteome</keyword>
<proteinExistence type="predicted"/>
<dbReference type="Pfam" id="PF13173">
    <property type="entry name" value="AAA_14"/>
    <property type="match status" value="1"/>
</dbReference>
<dbReference type="Gene3D" id="3.40.50.300">
    <property type="entry name" value="P-loop containing nucleotide triphosphate hydrolases"/>
    <property type="match status" value="1"/>
</dbReference>
<feature type="domain" description="AAA+ ATPase" evidence="1">
    <location>
        <begin position="40"/>
        <end position="171"/>
    </location>
</feature>
<dbReference type="EMBL" id="JAHDYS010000014">
    <property type="protein sequence ID" value="MBT1072938.1"/>
    <property type="molecule type" value="Genomic_DNA"/>
</dbReference>
<name>A0ABS5UBC8_9BACT</name>
<accession>A0ABS5UBC8</accession>
<dbReference type="SUPFAM" id="SSF52540">
    <property type="entry name" value="P-loop containing nucleoside triphosphate hydrolases"/>
    <property type="match status" value="1"/>
</dbReference>
<keyword evidence="2" id="KW-0067">ATP-binding</keyword>
<organism evidence="2 3">
    <name type="scientific">Pelotalea chapellei</name>
    <dbReference type="NCBI Taxonomy" id="44671"/>
    <lineage>
        <taxon>Bacteria</taxon>
        <taxon>Pseudomonadati</taxon>
        <taxon>Thermodesulfobacteriota</taxon>
        <taxon>Desulfuromonadia</taxon>
        <taxon>Geobacterales</taxon>
        <taxon>Geobacteraceae</taxon>
        <taxon>Pelotalea</taxon>
    </lineage>
</organism>
<comment type="caution">
    <text evidence="2">The sequence shown here is derived from an EMBL/GenBank/DDBJ whole genome shotgun (WGS) entry which is preliminary data.</text>
</comment>
<evidence type="ECO:0000313" key="2">
    <source>
        <dbReference type="EMBL" id="MBT1072938.1"/>
    </source>
</evidence>
<reference evidence="2 3" key="1">
    <citation type="submission" date="2021-05" db="EMBL/GenBank/DDBJ databases">
        <title>The draft genome of Geobacter chapellei DSM 13688.</title>
        <authorList>
            <person name="Xu Z."/>
            <person name="Masuda Y."/>
            <person name="Itoh H."/>
            <person name="Senoo K."/>
        </authorList>
    </citation>
    <scope>NUCLEOTIDE SEQUENCE [LARGE SCALE GENOMIC DNA]</scope>
    <source>
        <strain evidence="2 3">DSM 13688</strain>
    </source>
</reference>
<dbReference type="Proteomes" id="UP000784128">
    <property type="component" value="Unassembled WGS sequence"/>
</dbReference>
<dbReference type="GO" id="GO:0005524">
    <property type="term" value="F:ATP binding"/>
    <property type="evidence" value="ECO:0007669"/>
    <property type="project" value="UniProtKB-KW"/>
</dbReference>
<evidence type="ECO:0000313" key="3">
    <source>
        <dbReference type="Proteomes" id="UP000784128"/>
    </source>
</evidence>
<dbReference type="PANTHER" id="PTHR33295">
    <property type="entry name" value="ATPASE"/>
    <property type="match status" value="1"/>
</dbReference>
<sequence>MQTTKLYEILSSYNRYWTTGDIDAGITRDLLADCLGQLDSKEIVVLKGVRRCGKSTLMAQVIGELLARNVQPTSILRVNLEEPLFSSEYSVELLEQIYRTYRERVQPEEKCWLFMDEVQNVPGWESWVRGRSETEDIKIFVTGSSSQMLSREIGTKLTGRHVSFEVYPLSFQEFLRFGNLEVGSELDYTSRKATVRKSFNDYLKYGGFPEVVLRESTDDKELLLKNYFEDLLYRDIVTRYEIRDVSNLRNLAVYLLTNVAKLTSITKLKNNFTISQDKTENYVSAIMESYLLFQLQMFSYSLKSTMRAGFKPYAIDTGLRNRIAFAFSEDMGWLVENVVFCHLKRLHEEVYYHTGGSETDFVVKEGMKITKRIQVWYEDASVTSIPDRELACFQKPLEGHEAAESILVTNDYQDVIDTAGGRIHCIPVAKFLLGLVKS</sequence>
<dbReference type="InterPro" id="IPR041682">
    <property type="entry name" value="AAA_14"/>
</dbReference>
<dbReference type="InterPro" id="IPR027417">
    <property type="entry name" value="P-loop_NTPase"/>
</dbReference>
<dbReference type="Pfam" id="PF13635">
    <property type="entry name" value="DUF4143"/>
    <property type="match status" value="1"/>
</dbReference>
<dbReference type="RefSeq" id="WP_214300456.1">
    <property type="nucleotide sequence ID" value="NZ_JAHDYS010000014.1"/>
</dbReference>
<keyword evidence="2" id="KW-0547">Nucleotide-binding</keyword>
<dbReference type="SMART" id="SM00382">
    <property type="entry name" value="AAA"/>
    <property type="match status" value="1"/>
</dbReference>
<dbReference type="InterPro" id="IPR025420">
    <property type="entry name" value="DUF4143"/>
</dbReference>
<evidence type="ECO:0000259" key="1">
    <source>
        <dbReference type="SMART" id="SM00382"/>
    </source>
</evidence>
<dbReference type="InterPro" id="IPR003593">
    <property type="entry name" value="AAA+_ATPase"/>
</dbReference>
<dbReference type="PANTHER" id="PTHR33295:SF19">
    <property type="entry name" value="ARCHAEAL ATPASE"/>
    <property type="match status" value="1"/>
</dbReference>
<protein>
    <submittedName>
        <fullName evidence="2">ATP-binding protein</fullName>
    </submittedName>
</protein>